<keyword evidence="3 5" id="KW-0326">Glycosidase</keyword>
<evidence type="ECO:0000256" key="5">
    <source>
        <dbReference type="RuleBase" id="RU004336"/>
    </source>
</evidence>
<protein>
    <submittedName>
        <fullName evidence="6">Glycosyl hydrolase superfamily protein</fullName>
    </submittedName>
</protein>
<keyword evidence="2 5" id="KW-0378">Hydrolase</keyword>
<gene>
    <name evidence="6" type="ORF">Acr_00g0087090</name>
</gene>
<dbReference type="InterPro" id="IPR017853">
    <property type="entry name" value="GH"/>
</dbReference>
<dbReference type="Gene3D" id="3.20.20.80">
    <property type="entry name" value="Glycosidases"/>
    <property type="match status" value="1"/>
</dbReference>
<dbReference type="EMBL" id="BJWL01000429">
    <property type="protein sequence ID" value="GFS43805.1"/>
    <property type="molecule type" value="Genomic_DNA"/>
</dbReference>
<dbReference type="Proteomes" id="UP000585474">
    <property type="component" value="Unassembled WGS sequence"/>
</dbReference>
<dbReference type="Pfam" id="PF00332">
    <property type="entry name" value="Glyco_hydro_17"/>
    <property type="match status" value="1"/>
</dbReference>
<dbReference type="AlphaFoldDB" id="A0A7J0DVZ5"/>
<evidence type="ECO:0000313" key="6">
    <source>
        <dbReference type="EMBL" id="GFS43805.1"/>
    </source>
</evidence>
<dbReference type="InterPro" id="IPR000490">
    <property type="entry name" value="Glyco_hydro_17"/>
</dbReference>
<dbReference type="PROSITE" id="PS00587">
    <property type="entry name" value="GLYCOSYL_HYDROL_F17"/>
    <property type="match status" value="1"/>
</dbReference>
<dbReference type="SUPFAM" id="SSF51445">
    <property type="entry name" value="(Trans)glycosidases"/>
    <property type="match status" value="1"/>
</dbReference>
<dbReference type="InterPro" id="IPR044965">
    <property type="entry name" value="Glyco_hydro_17_plant"/>
</dbReference>
<organism evidence="6 7">
    <name type="scientific">Actinidia rufa</name>
    <dbReference type="NCBI Taxonomy" id="165716"/>
    <lineage>
        <taxon>Eukaryota</taxon>
        <taxon>Viridiplantae</taxon>
        <taxon>Streptophyta</taxon>
        <taxon>Embryophyta</taxon>
        <taxon>Tracheophyta</taxon>
        <taxon>Spermatophyta</taxon>
        <taxon>Magnoliopsida</taxon>
        <taxon>eudicotyledons</taxon>
        <taxon>Gunneridae</taxon>
        <taxon>Pentapetalae</taxon>
        <taxon>asterids</taxon>
        <taxon>Ericales</taxon>
        <taxon>Actinidiaceae</taxon>
        <taxon>Actinidia</taxon>
    </lineage>
</organism>
<evidence type="ECO:0000313" key="7">
    <source>
        <dbReference type="Proteomes" id="UP000585474"/>
    </source>
</evidence>
<comment type="caution">
    <text evidence="6">The sequence shown here is derived from an EMBL/GenBank/DDBJ whole genome shotgun (WGS) entry which is preliminary data.</text>
</comment>
<sequence>MRNQGIPNIASSQEATNLWFSTNVEPYLNDMVFENILDARRLARISVTTGMFQTSYQPSSGTFSAEAQGALVEVLKFLSAQVSPLMVNVYPYFAYAADPANVQLDYALFTAPRPVVQDGGLRYQNIFDATIDGFYWAMESEGVTDVGVVVSETGWPSGGYGNFTTRN</sequence>
<evidence type="ECO:0000256" key="4">
    <source>
        <dbReference type="RuleBase" id="RU004335"/>
    </source>
</evidence>
<keyword evidence="7" id="KW-1185">Reference proteome</keyword>
<dbReference type="OrthoDB" id="941679at2759"/>
<dbReference type="GO" id="GO:0005975">
    <property type="term" value="P:carbohydrate metabolic process"/>
    <property type="evidence" value="ECO:0007669"/>
    <property type="project" value="InterPro"/>
</dbReference>
<reference evidence="7" key="1">
    <citation type="submission" date="2019-07" db="EMBL/GenBank/DDBJ databases">
        <title>De Novo Assembly of kiwifruit Actinidia rufa.</title>
        <authorList>
            <person name="Sugita-Konishi S."/>
            <person name="Sato K."/>
            <person name="Mori E."/>
            <person name="Abe Y."/>
            <person name="Kisaki G."/>
            <person name="Hamano K."/>
            <person name="Suezawa K."/>
            <person name="Otani M."/>
            <person name="Fukuda T."/>
            <person name="Manabe T."/>
            <person name="Gomi K."/>
            <person name="Tabuchi M."/>
            <person name="Akimitsu K."/>
            <person name="Kataoka I."/>
        </authorList>
    </citation>
    <scope>NUCLEOTIDE SEQUENCE [LARGE SCALE GENOMIC DNA]</scope>
    <source>
        <strain evidence="7">cv. Fuchu</strain>
    </source>
</reference>
<name>A0A7J0DVZ5_9ERIC</name>
<comment type="similarity">
    <text evidence="1 4">Belongs to the glycosyl hydrolase 17 family.</text>
</comment>
<accession>A0A7J0DVZ5</accession>
<evidence type="ECO:0000256" key="2">
    <source>
        <dbReference type="ARBA" id="ARBA00022801"/>
    </source>
</evidence>
<proteinExistence type="inferred from homology"/>
<dbReference type="GO" id="GO:0004553">
    <property type="term" value="F:hydrolase activity, hydrolyzing O-glycosyl compounds"/>
    <property type="evidence" value="ECO:0007669"/>
    <property type="project" value="InterPro"/>
</dbReference>
<evidence type="ECO:0000256" key="3">
    <source>
        <dbReference type="ARBA" id="ARBA00023295"/>
    </source>
</evidence>
<evidence type="ECO:0000256" key="1">
    <source>
        <dbReference type="ARBA" id="ARBA00008773"/>
    </source>
</evidence>
<dbReference type="PANTHER" id="PTHR32227">
    <property type="entry name" value="GLUCAN ENDO-1,3-BETA-GLUCOSIDASE BG1-RELATED-RELATED"/>
    <property type="match status" value="1"/>
</dbReference>